<dbReference type="OrthoDB" id="5504878at2"/>
<evidence type="ECO:0000313" key="1">
    <source>
        <dbReference type="EMBL" id="RAL25016.1"/>
    </source>
</evidence>
<accession>A0A328CBD3</accession>
<proteinExistence type="predicted"/>
<comment type="caution">
    <text evidence="1">The sequence shown here is derived from an EMBL/GenBank/DDBJ whole genome shotgun (WGS) entry which is preliminary data.</text>
</comment>
<organism evidence="1 2">
    <name type="scientific">Lujinxingia litoralis</name>
    <dbReference type="NCBI Taxonomy" id="2211119"/>
    <lineage>
        <taxon>Bacteria</taxon>
        <taxon>Deltaproteobacteria</taxon>
        <taxon>Bradymonadales</taxon>
        <taxon>Lujinxingiaceae</taxon>
        <taxon>Lujinxingia</taxon>
    </lineage>
</organism>
<name>A0A328CBD3_9DELT</name>
<dbReference type="RefSeq" id="WP_111728188.1">
    <property type="nucleotide sequence ID" value="NZ_QHKO01000001.1"/>
</dbReference>
<evidence type="ECO:0000313" key="2">
    <source>
        <dbReference type="Proteomes" id="UP000249169"/>
    </source>
</evidence>
<reference evidence="1 2" key="1">
    <citation type="submission" date="2018-05" db="EMBL/GenBank/DDBJ databases">
        <title>Lujinxingia marina gen. nov. sp. nov., a new facultative anaerobic member of the class Deltaproteobacteria, and proposal of Lujinxingaceae fam. nov.</title>
        <authorList>
            <person name="Li C.-M."/>
        </authorList>
    </citation>
    <scope>NUCLEOTIDE SEQUENCE [LARGE SCALE GENOMIC DNA]</scope>
    <source>
        <strain evidence="1 2">B210</strain>
    </source>
</reference>
<protein>
    <recommendedName>
        <fullName evidence="3">Dickkopf N-terminal cysteine-rich domain-containing protein</fullName>
    </recommendedName>
</protein>
<gene>
    <name evidence="1" type="ORF">DL240_02040</name>
</gene>
<sequence length="259" mass="28147">MTLQMTHLSPGTGAPARLLGAVIFLLLTACGGSTIEVDNTPDTGADEEITAIDPQLRQLSTEIQNARCQVTFGCCNTEQRLNEFGIDYSKEECEAGANSFPVEIGLSLLNEAIARGRIEVDWEAAEMCVNAFRTQSCSAFTEDDPIRTTFPGCAQMMVPQLEEGAECTLDEECITGYCQLNVLDADSPDRCAQRPQEGDDCSSNPCPSGMFCDGFENICRRTLRAGTSCYRPEECASQLCLENENGELRCADPRPYCGG</sequence>
<dbReference type="Proteomes" id="UP000249169">
    <property type="component" value="Unassembled WGS sequence"/>
</dbReference>
<evidence type="ECO:0008006" key="3">
    <source>
        <dbReference type="Google" id="ProtNLM"/>
    </source>
</evidence>
<keyword evidence="2" id="KW-1185">Reference proteome</keyword>
<dbReference type="EMBL" id="QHKO01000001">
    <property type="protein sequence ID" value="RAL25016.1"/>
    <property type="molecule type" value="Genomic_DNA"/>
</dbReference>
<dbReference type="AlphaFoldDB" id="A0A328CBD3"/>